<accession>A0A229SPJ4</accession>
<dbReference type="EMBL" id="NMUL01000057">
    <property type="protein sequence ID" value="OXM60742.1"/>
    <property type="molecule type" value="Genomic_DNA"/>
</dbReference>
<comment type="caution">
    <text evidence="2">The sequence shown here is derived from an EMBL/GenBank/DDBJ whole genome shotgun (WGS) entry which is preliminary data.</text>
</comment>
<dbReference type="InterPro" id="IPR005297">
    <property type="entry name" value="Lipoprotein_repeat"/>
</dbReference>
<keyword evidence="1" id="KW-0732">Signal</keyword>
<dbReference type="Pfam" id="PF03640">
    <property type="entry name" value="Lipoprotein_15"/>
    <property type="match status" value="2"/>
</dbReference>
<evidence type="ECO:0000313" key="2">
    <source>
        <dbReference type="EMBL" id="OXM60742.1"/>
    </source>
</evidence>
<dbReference type="RefSeq" id="WP_093953063.1">
    <property type="nucleotide sequence ID" value="NZ_NMUL01000057.1"/>
</dbReference>
<sequence length="201" mass="21215">MIRIPRPVVPAAVCLTALALLTACTAGAATTSGGGYAAGGAGMQMPGMQQQQGQIVLPMPQSITADPNNPAKSQLRAAKTFDLGLLLVDGTGYTIYRYDRDTTNPSRSNCTDACATKWIPVKAGGNLAPIDVDQSLIGQITRDDGTQQLTLAGWPLYHFTGDSEPADTSGQGADQAWYPIAPDGKKITMTQDEWRQNAFGL</sequence>
<evidence type="ECO:0008006" key="4">
    <source>
        <dbReference type="Google" id="ProtNLM"/>
    </source>
</evidence>
<dbReference type="PROSITE" id="PS51257">
    <property type="entry name" value="PROKAR_LIPOPROTEIN"/>
    <property type="match status" value="1"/>
</dbReference>
<feature type="signal peptide" evidence="1">
    <location>
        <begin position="1"/>
        <end position="28"/>
    </location>
</feature>
<dbReference type="GO" id="GO:0043448">
    <property type="term" value="P:alkane catabolic process"/>
    <property type="evidence" value="ECO:0007669"/>
    <property type="project" value="TreeGrafter"/>
</dbReference>
<proteinExistence type="predicted"/>
<dbReference type="PANTHER" id="PTHR39335:SF1">
    <property type="entry name" value="BLL4220 PROTEIN"/>
    <property type="match status" value="1"/>
</dbReference>
<protein>
    <recommendedName>
        <fullName evidence="4">Lipoprotein</fullName>
    </recommendedName>
</protein>
<dbReference type="AlphaFoldDB" id="A0A229SPJ4"/>
<dbReference type="OrthoDB" id="597632at2"/>
<reference evidence="3" key="1">
    <citation type="submission" date="2017-07" db="EMBL/GenBank/DDBJ databases">
        <title>Comparative genome mining reveals phylogenetic distribution patterns of secondary metabolites in Amycolatopsis.</title>
        <authorList>
            <person name="Adamek M."/>
            <person name="Alanjary M."/>
            <person name="Sales-Ortells H."/>
            <person name="Goodfellow M."/>
            <person name="Bull A.T."/>
            <person name="Kalinowski J."/>
            <person name="Ziemert N."/>
        </authorList>
    </citation>
    <scope>NUCLEOTIDE SEQUENCE [LARGE SCALE GENOMIC DNA]</scope>
    <source>
        <strain evidence="3">H5</strain>
    </source>
</reference>
<organism evidence="2 3">
    <name type="scientific">Amycolatopsis vastitatis</name>
    <dbReference type="NCBI Taxonomy" id="1905142"/>
    <lineage>
        <taxon>Bacteria</taxon>
        <taxon>Bacillati</taxon>
        <taxon>Actinomycetota</taxon>
        <taxon>Actinomycetes</taxon>
        <taxon>Pseudonocardiales</taxon>
        <taxon>Pseudonocardiaceae</taxon>
        <taxon>Amycolatopsis</taxon>
    </lineage>
</organism>
<dbReference type="Proteomes" id="UP000215199">
    <property type="component" value="Unassembled WGS sequence"/>
</dbReference>
<feature type="chain" id="PRO_5013234709" description="Lipoprotein" evidence="1">
    <location>
        <begin position="29"/>
        <end position="201"/>
    </location>
</feature>
<dbReference type="PANTHER" id="PTHR39335">
    <property type="entry name" value="BLL4220 PROTEIN"/>
    <property type="match status" value="1"/>
</dbReference>
<keyword evidence="3" id="KW-1185">Reference proteome</keyword>
<name>A0A229SPJ4_9PSEU</name>
<evidence type="ECO:0000313" key="3">
    <source>
        <dbReference type="Proteomes" id="UP000215199"/>
    </source>
</evidence>
<gene>
    <name evidence="2" type="ORF">CF165_41500</name>
</gene>
<evidence type="ECO:0000256" key="1">
    <source>
        <dbReference type="SAM" id="SignalP"/>
    </source>
</evidence>